<dbReference type="Gene3D" id="3.40.1110.10">
    <property type="entry name" value="Calcium-transporting ATPase, cytoplasmic domain N"/>
    <property type="match status" value="1"/>
</dbReference>
<proteinExistence type="predicted"/>
<accession>A0A699KWY0</accession>
<protein>
    <submittedName>
        <fullName evidence="2">Plasma membrane ATPase</fullName>
    </submittedName>
</protein>
<dbReference type="SUPFAM" id="SSF81660">
    <property type="entry name" value="Metal cation-transporting ATPase, ATP-binding domain N"/>
    <property type="match status" value="1"/>
</dbReference>
<reference evidence="2" key="1">
    <citation type="journal article" date="2019" name="Sci. Rep.">
        <title>Draft genome of Tanacetum cinerariifolium, the natural source of mosquito coil.</title>
        <authorList>
            <person name="Yamashiro T."/>
            <person name="Shiraishi A."/>
            <person name="Satake H."/>
            <person name="Nakayama K."/>
        </authorList>
    </citation>
    <scope>NUCLEOTIDE SEQUENCE</scope>
</reference>
<keyword evidence="1" id="KW-0460">Magnesium</keyword>
<evidence type="ECO:0000256" key="1">
    <source>
        <dbReference type="ARBA" id="ARBA00022842"/>
    </source>
</evidence>
<comment type="caution">
    <text evidence="2">The sequence shown here is derived from an EMBL/GenBank/DDBJ whole genome shotgun (WGS) entry which is preliminary data.</text>
</comment>
<organism evidence="2">
    <name type="scientific">Tanacetum cinerariifolium</name>
    <name type="common">Dalmatian daisy</name>
    <name type="synonym">Chrysanthemum cinerariifolium</name>
    <dbReference type="NCBI Taxonomy" id="118510"/>
    <lineage>
        <taxon>Eukaryota</taxon>
        <taxon>Viridiplantae</taxon>
        <taxon>Streptophyta</taxon>
        <taxon>Embryophyta</taxon>
        <taxon>Tracheophyta</taxon>
        <taxon>Spermatophyta</taxon>
        <taxon>Magnoliopsida</taxon>
        <taxon>eudicotyledons</taxon>
        <taxon>Gunneridae</taxon>
        <taxon>Pentapetalae</taxon>
        <taxon>asterids</taxon>
        <taxon>campanulids</taxon>
        <taxon>Asterales</taxon>
        <taxon>Asteraceae</taxon>
        <taxon>Asteroideae</taxon>
        <taxon>Anthemideae</taxon>
        <taxon>Anthemidinae</taxon>
        <taxon>Tanacetum</taxon>
    </lineage>
</organism>
<sequence>MSARASRTENHDAIDAAIAGMLADPKEACAHIQELHFLSFNPTDKRTMLTYLDNEGKMYRVSKGAPEQDVLKDKKRALEDHDSL</sequence>
<name>A0A699KWY0_TANCI</name>
<dbReference type="GO" id="GO:0000166">
    <property type="term" value="F:nucleotide binding"/>
    <property type="evidence" value="ECO:0007669"/>
    <property type="project" value="InterPro"/>
</dbReference>
<dbReference type="AlphaFoldDB" id="A0A699KWY0"/>
<dbReference type="PANTHER" id="PTHR42861">
    <property type="entry name" value="CALCIUM-TRANSPORTING ATPASE"/>
    <property type="match status" value="1"/>
</dbReference>
<dbReference type="EMBL" id="BKCJ010564279">
    <property type="protein sequence ID" value="GFB15660.1"/>
    <property type="molecule type" value="Genomic_DNA"/>
</dbReference>
<gene>
    <name evidence="2" type="ORF">Tci_687631</name>
</gene>
<dbReference type="InterPro" id="IPR023299">
    <property type="entry name" value="ATPase_P-typ_cyto_dom_N"/>
</dbReference>
<evidence type="ECO:0000313" key="2">
    <source>
        <dbReference type="EMBL" id="GFB15660.1"/>
    </source>
</evidence>